<evidence type="ECO:0000256" key="1">
    <source>
        <dbReference type="ARBA" id="ARBA00012928"/>
    </source>
</evidence>
<feature type="binding site" evidence="4">
    <location>
        <position position="135"/>
    </location>
    <ligand>
        <name>Zn(2+)</name>
        <dbReference type="ChEBI" id="CHEBI:29105"/>
    </ligand>
</feature>
<dbReference type="PANTHER" id="PTHR11085">
    <property type="entry name" value="NAD-DEPENDENT PROTEIN DEACYLASE SIRTUIN-5, MITOCHONDRIAL-RELATED"/>
    <property type="match status" value="1"/>
</dbReference>
<evidence type="ECO:0000313" key="7">
    <source>
        <dbReference type="Proteomes" id="UP000261080"/>
    </source>
</evidence>
<dbReference type="GO" id="GO:0070403">
    <property type="term" value="F:NAD+ binding"/>
    <property type="evidence" value="ECO:0007669"/>
    <property type="project" value="InterPro"/>
</dbReference>
<evidence type="ECO:0000256" key="2">
    <source>
        <dbReference type="ARBA" id="ARBA00022679"/>
    </source>
</evidence>
<keyword evidence="4" id="KW-0479">Metal-binding</keyword>
<keyword evidence="4" id="KW-0862">Zinc</keyword>
<dbReference type="AlphaFoldDB" id="A0A3E3K2A1"/>
<dbReference type="GO" id="GO:0046872">
    <property type="term" value="F:metal ion binding"/>
    <property type="evidence" value="ECO:0007669"/>
    <property type="project" value="UniProtKB-KW"/>
</dbReference>
<feature type="binding site" evidence="4">
    <location>
        <position position="153"/>
    </location>
    <ligand>
        <name>Zn(2+)</name>
        <dbReference type="ChEBI" id="CHEBI:29105"/>
    </ligand>
</feature>
<dbReference type="EC" id="2.3.1.286" evidence="1"/>
<dbReference type="GO" id="GO:0017136">
    <property type="term" value="F:histone deacetylase activity, NAD-dependent"/>
    <property type="evidence" value="ECO:0007669"/>
    <property type="project" value="TreeGrafter"/>
</dbReference>
<gene>
    <name evidence="6" type="ORF">DW016_09420</name>
</gene>
<dbReference type="Proteomes" id="UP000261080">
    <property type="component" value="Unassembled WGS sequence"/>
</dbReference>
<dbReference type="InterPro" id="IPR026591">
    <property type="entry name" value="Sirtuin_cat_small_dom_sf"/>
</dbReference>
<organism evidence="6 7">
    <name type="scientific">Sellimonas intestinalis</name>
    <dbReference type="NCBI Taxonomy" id="1653434"/>
    <lineage>
        <taxon>Bacteria</taxon>
        <taxon>Bacillati</taxon>
        <taxon>Bacillota</taxon>
        <taxon>Clostridia</taxon>
        <taxon>Lachnospirales</taxon>
        <taxon>Lachnospiraceae</taxon>
        <taxon>Sellimonas</taxon>
    </lineage>
</organism>
<evidence type="ECO:0000313" key="6">
    <source>
        <dbReference type="EMBL" id="RGE87136.1"/>
    </source>
</evidence>
<dbReference type="Gene3D" id="3.30.1600.10">
    <property type="entry name" value="SIR2/SIRT2 'Small Domain"/>
    <property type="match status" value="1"/>
</dbReference>
<proteinExistence type="predicted"/>
<dbReference type="PROSITE" id="PS50305">
    <property type="entry name" value="SIRTUIN"/>
    <property type="match status" value="1"/>
</dbReference>
<dbReference type="PANTHER" id="PTHR11085:SF4">
    <property type="entry name" value="NAD-DEPENDENT PROTEIN DEACYLASE"/>
    <property type="match status" value="1"/>
</dbReference>
<dbReference type="SUPFAM" id="SSF52467">
    <property type="entry name" value="DHS-like NAD/FAD-binding domain"/>
    <property type="match status" value="1"/>
</dbReference>
<dbReference type="InterPro" id="IPR029035">
    <property type="entry name" value="DHS-like_NAD/FAD-binding_dom"/>
</dbReference>
<feature type="domain" description="Deacetylase sirtuin-type" evidence="5">
    <location>
        <begin position="1"/>
        <end position="244"/>
    </location>
</feature>
<name>A0A3E3K2A1_9FIRM</name>
<protein>
    <recommendedName>
        <fullName evidence="1">protein acetyllysine N-acetyltransferase</fullName>
        <ecNumber evidence="1">2.3.1.286</ecNumber>
    </recommendedName>
</protein>
<dbReference type="GeneID" id="97192315"/>
<feature type="binding site" evidence="4">
    <location>
        <position position="156"/>
    </location>
    <ligand>
        <name>Zn(2+)</name>
        <dbReference type="ChEBI" id="CHEBI:29105"/>
    </ligand>
</feature>
<dbReference type="OrthoDB" id="9800582at2"/>
<evidence type="ECO:0000256" key="4">
    <source>
        <dbReference type="PROSITE-ProRule" id="PRU00236"/>
    </source>
</evidence>
<keyword evidence="3" id="KW-0520">NAD</keyword>
<comment type="caution">
    <text evidence="6">The sequence shown here is derived from an EMBL/GenBank/DDBJ whole genome shotgun (WGS) entry which is preliminary data.</text>
</comment>
<feature type="binding site" evidence="4">
    <location>
        <position position="132"/>
    </location>
    <ligand>
        <name>Zn(2+)</name>
        <dbReference type="ChEBI" id="CHEBI:29105"/>
    </ligand>
</feature>
<dbReference type="InterPro" id="IPR050134">
    <property type="entry name" value="NAD-dep_sirtuin_deacylases"/>
</dbReference>
<accession>A0A3E3K2A1</accession>
<dbReference type="RefSeq" id="WP_048621559.1">
    <property type="nucleotide sequence ID" value="NZ_BAABYU010000001.1"/>
</dbReference>
<evidence type="ECO:0000256" key="3">
    <source>
        <dbReference type="ARBA" id="ARBA00023027"/>
    </source>
</evidence>
<dbReference type="Gene3D" id="3.40.50.1220">
    <property type="entry name" value="TPP-binding domain"/>
    <property type="match status" value="1"/>
</dbReference>
<reference evidence="6 7" key="1">
    <citation type="submission" date="2018-08" db="EMBL/GenBank/DDBJ databases">
        <title>A genome reference for cultivated species of the human gut microbiota.</title>
        <authorList>
            <person name="Zou Y."/>
            <person name="Xue W."/>
            <person name="Luo G."/>
        </authorList>
    </citation>
    <scope>NUCLEOTIDE SEQUENCE [LARGE SCALE GENOMIC DNA]</scope>
    <source>
        <strain evidence="6 7">AF37-2AT</strain>
    </source>
</reference>
<keyword evidence="7" id="KW-1185">Reference proteome</keyword>
<dbReference type="InterPro" id="IPR003000">
    <property type="entry name" value="Sirtuin"/>
</dbReference>
<dbReference type="Pfam" id="PF02146">
    <property type="entry name" value="SIR2"/>
    <property type="match status" value="1"/>
</dbReference>
<evidence type="ECO:0000259" key="5">
    <source>
        <dbReference type="PROSITE" id="PS50305"/>
    </source>
</evidence>
<dbReference type="EMBL" id="QVLX01000004">
    <property type="protein sequence ID" value="RGE87136.1"/>
    <property type="molecule type" value="Genomic_DNA"/>
</dbReference>
<keyword evidence="2" id="KW-0808">Transferase</keyword>
<feature type="active site" description="Proton acceptor" evidence="4">
    <location>
        <position position="124"/>
    </location>
</feature>
<sequence length="244" mass="28099">MQELNKLETLRDIIDKGEYIVALCGSGMMEECGIHPLKDQDRAYRIEERYGRSPEYLYTDAFFNTRTETFYDFYRNELLVDLEPTASTYTLAAMERAGKLKCIISSNIYELSERSGCHNVINLHGSIYQNHCQKCGKKYSVDYIRQARKVPYCEACGGVIRPDVSFFGEMLDSEKLSRTLEEIEKSDVLLLLGTSLSSDVFRNYIKCFEGSKIVLIHNKEKLMDEKADLLIYDEPKNVLPKLGF</sequence>
<dbReference type="InterPro" id="IPR026590">
    <property type="entry name" value="Ssirtuin_cat_dom"/>
</dbReference>